<dbReference type="GO" id="GO:0033962">
    <property type="term" value="P:P-body assembly"/>
    <property type="evidence" value="ECO:0007669"/>
    <property type="project" value="TreeGrafter"/>
</dbReference>
<dbReference type="Pfam" id="PF09532">
    <property type="entry name" value="FDF"/>
    <property type="match status" value="1"/>
</dbReference>
<evidence type="ECO:0000313" key="8">
    <source>
        <dbReference type="EMBL" id="CAD6506084.1"/>
    </source>
</evidence>
<dbReference type="PROSITE" id="PS51512">
    <property type="entry name" value="DFDF"/>
    <property type="match status" value="1"/>
</dbReference>
<evidence type="ECO:0000256" key="3">
    <source>
        <dbReference type="ARBA" id="ARBA00015797"/>
    </source>
</evidence>
<feature type="region of interest" description="Disordered" evidence="5">
    <location>
        <begin position="176"/>
        <end position="308"/>
    </location>
</feature>
<dbReference type="PANTHER" id="PTHR13612:SF0">
    <property type="entry name" value="ENHANCER OF MRNA-DECAPPING PROTEIN 3"/>
    <property type="match status" value="1"/>
</dbReference>
<dbReference type="AlphaFoldDB" id="A0A9W4DQF1"/>
<gene>
    <name evidence="8" type="ORF">BGTH12_LOCUS7442</name>
</gene>
<evidence type="ECO:0000256" key="2">
    <source>
        <dbReference type="ARBA" id="ARBA00006610"/>
    </source>
</evidence>
<dbReference type="Proteomes" id="UP000683417">
    <property type="component" value="Unassembled WGS sequence"/>
</dbReference>
<dbReference type="GO" id="GO:0031087">
    <property type="term" value="P:deadenylation-independent decapping of nuclear-transcribed mRNA"/>
    <property type="evidence" value="ECO:0007669"/>
    <property type="project" value="TreeGrafter"/>
</dbReference>
<comment type="caution">
    <text evidence="8">The sequence shown here is derived from an EMBL/GenBank/DDBJ whole genome shotgun (WGS) entry which is preliminary data.</text>
</comment>
<organism evidence="8 9">
    <name type="scientific">Blumeria graminis f. sp. triticale</name>
    <dbReference type="NCBI Taxonomy" id="1689686"/>
    <lineage>
        <taxon>Eukaryota</taxon>
        <taxon>Fungi</taxon>
        <taxon>Dikarya</taxon>
        <taxon>Ascomycota</taxon>
        <taxon>Pezizomycotina</taxon>
        <taxon>Leotiomycetes</taxon>
        <taxon>Erysiphales</taxon>
        <taxon>Erysiphaceae</taxon>
        <taxon>Blumeria</taxon>
    </lineage>
</organism>
<feature type="non-terminal residue" evidence="8">
    <location>
        <position position="742"/>
    </location>
</feature>
<feature type="compositionally biased region" description="Polar residues" evidence="5">
    <location>
        <begin position="283"/>
        <end position="292"/>
    </location>
</feature>
<comment type="similarity">
    <text evidence="2">Belongs to the EDC3 family.</text>
</comment>
<evidence type="ECO:0000259" key="6">
    <source>
        <dbReference type="PROSITE" id="PS51385"/>
    </source>
</evidence>
<dbReference type="GO" id="GO:0003729">
    <property type="term" value="F:mRNA binding"/>
    <property type="evidence" value="ECO:0007669"/>
    <property type="project" value="TreeGrafter"/>
</dbReference>
<dbReference type="GO" id="GO:0000932">
    <property type="term" value="C:P-body"/>
    <property type="evidence" value="ECO:0007669"/>
    <property type="project" value="UniProtKB-SubCell"/>
</dbReference>
<dbReference type="Pfam" id="PF03853">
    <property type="entry name" value="YjeF_N"/>
    <property type="match status" value="1"/>
</dbReference>
<dbReference type="EMBL" id="CAJHIT010000010">
    <property type="protein sequence ID" value="CAD6506084.1"/>
    <property type="molecule type" value="Genomic_DNA"/>
</dbReference>
<protein>
    <recommendedName>
        <fullName evidence="3">Enhancer of mRNA-decapping protein 3</fullName>
    </recommendedName>
</protein>
<sequence>NSTHPIILGIPRPKKSRFTAKQFTSYHQILTESDLYSNVYLTSHMKIRQRFSSAVLKMSNNFIGLIMIVTLTSPSGAQLKGVVSGIEPGRSLTLRDVTCPATGKYISEYTIKASEIQELVEAQSDNLQSYEERESKAFDDPAILSVGKRPNNIPKTSPPFNDLGSKMHVRSTETVIERNLQDTSPTVTSIDHKRRFPIREKTDESEVITQESQEGENMPSQSSGPDIKAKKRAENRLLRPPRAGGRKGRKQDDDHSQNPTVDPSKPISRSKGWRQTPLLEPTPSFQPYSTLKQKGRRREDEEWGTDNATDVQELGDFDFQGGLAKFDKSSIFNQFLAEDGTADEDRLVTHNRIPKTKSGTAGGKNLHYSENVLGNNKSNNVTPKTKTELWIREHIDVSEDQEIGQNERAMCRVERKLSIPRRRLELKPSSEKGSTNHTMPPSRTLSAAMNSTFFTLPSNRRCEPVSPLQMLNLENIADNELGLSEDMMTENAGRGIAEVAFAALGNADERPIKSNNFLNSTVIILAGNNKKGFRAVAAARHILNHKFNVVLCVLGPDQESDFLVGLKRQIKIFRCFGGTVLNKDELFEHIKLLEAPPDLIIDGLLGLTISFEELRLSDQSIVYELITWANRSKASVLAIDVPTGIDPMNGEISIVDGTRLYLHANYVVAMGAPKKGLLEAMAICQDDLLDKGRGNSSEWQLFVADIGLGAAAWKIAGTKIRRGIEFDGRWVLEMRYQRQSEK</sequence>
<dbReference type="InterPro" id="IPR025762">
    <property type="entry name" value="DFDF"/>
</dbReference>
<reference evidence="8" key="1">
    <citation type="submission" date="2020-10" db="EMBL/GenBank/DDBJ databases">
        <authorList>
            <person name="Muller C M."/>
        </authorList>
    </citation>
    <scope>NUCLEOTIDE SEQUENCE</scope>
    <source>
        <strain evidence="8">THUN-12</strain>
    </source>
</reference>
<evidence type="ECO:0000313" key="9">
    <source>
        <dbReference type="Proteomes" id="UP000683417"/>
    </source>
</evidence>
<feature type="domain" description="YjeF N-terminal" evidence="6">
    <location>
        <begin position="470"/>
        <end position="714"/>
    </location>
</feature>
<evidence type="ECO:0000259" key="7">
    <source>
        <dbReference type="PROSITE" id="PS51512"/>
    </source>
</evidence>
<proteinExistence type="inferred from homology"/>
<evidence type="ECO:0000256" key="1">
    <source>
        <dbReference type="ARBA" id="ARBA00004201"/>
    </source>
</evidence>
<dbReference type="PROSITE" id="PS51385">
    <property type="entry name" value="YJEF_N"/>
    <property type="match status" value="1"/>
</dbReference>
<comment type="subcellular location">
    <subcellularLocation>
        <location evidence="1">Cytoplasm</location>
        <location evidence="1">P-body</location>
    </subcellularLocation>
</comment>
<feature type="domain" description="DFDF" evidence="7">
    <location>
        <begin position="305"/>
        <end position="341"/>
    </location>
</feature>
<dbReference type="InterPro" id="IPR004443">
    <property type="entry name" value="YjeF_N_dom"/>
</dbReference>
<evidence type="ECO:0000256" key="5">
    <source>
        <dbReference type="SAM" id="MobiDB-lite"/>
    </source>
</evidence>
<evidence type="ECO:0000256" key="4">
    <source>
        <dbReference type="ARBA" id="ARBA00022490"/>
    </source>
</evidence>
<accession>A0A9W4DQF1</accession>
<keyword evidence="4" id="KW-0963">Cytoplasm</keyword>
<dbReference type="SMART" id="SM01199">
    <property type="entry name" value="FDF"/>
    <property type="match status" value="1"/>
</dbReference>
<name>A0A9W4DQF1_BLUGR</name>
<dbReference type="InterPro" id="IPR019050">
    <property type="entry name" value="FDF_dom"/>
</dbReference>
<dbReference type="PANTHER" id="PTHR13612">
    <property type="entry name" value="ENHANCER OF MRNA-DECAPPING PROTEIN 3"/>
    <property type="match status" value="1"/>
</dbReference>